<dbReference type="Gene3D" id="3.40.710.10">
    <property type="entry name" value="DD-peptidase/beta-lactamase superfamily"/>
    <property type="match status" value="1"/>
</dbReference>
<dbReference type="AlphaFoldDB" id="A0A1T5J638"/>
<dbReference type="OrthoDB" id="9793489at2"/>
<dbReference type="Pfam" id="PF00144">
    <property type="entry name" value="Beta-lactamase"/>
    <property type="match status" value="1"/>
</dbReference>
<dbReference type="RefSeq" id="WP_079685393.1">
    <property type="nucleotide sequence ID" value="NZ_FUZU01000001.1"/>
</dbReference>
<dbReference type="PANTHER" id="PTHR46825:SF11">
    <property type="entry name" value="PENICILLIN-BINDING PROTEIN 4"/>
    <property type="match status" value="1"/>
</dbReference>
<keyword evidence="2" id="KW-0472">Membrane</keyword>
<dbReference type="PANTHER" id="PTHR46825">
    <property type="entry name" value="D-ALANYL-D-ALANINE-CARBOXYPEPTIDASE/ENDOPEPTIDASE AMPH"/>
    <property type="match status" value="1"/>
</dbReference>
<dbReference type="GO" id="GO:0016020">
    <property type="term" value="C:membrane"/>
    <property type="evidence" value="ECO:0007669"/>
    <property type="project" value="UniProtKB-SubCell"/>
</dbReference>
<proteinExistence type="predicted"/>
<feature type="domain" description="Beta-lactamase-related" evidence="3">
    <location>
        <begin position="31"/>
        <end position="345"/>
    </location>
</feature>
<dbReference type="PROSITE" id="PS51257">
    <property type="entry name" value="PROKAR_LIPOPROTEIN"/>
    <property type="match status" value="1"/>
</dbReference>
<evidence type="ECO:0000259" key="3">
    <source>
        <dbReference type="Pfam" id="PF00144"/>
    </source>
</evidence>
<dbReference type="InterPro" id="IPR050491">
    <property type="entry name" value="AmpC-like"/>
</dbReference>
<dbReference type="Proteomes" id="UP000190961">
    <property type="component" value="Unassembled WGS sequence"/>
</dbReference>
<evidence type="ECO:0000256" key="2">
    <source>
        <dbReference type="ARBA" id="ARBA00023136"/>
    </source>
</evidence>
<comment type="subcellular location">
    <subcellularLocation>
        <location evidence="1">Membrane</location>
    </subcellularLocation>
</comment>
<dbReference type="SUPFAM" id="SSF56601">
    <property type="entry name" value="beta-lactamase/transpeptidase-like"/>
    <property type="match status" value="1"/>
</dbReference>
<dbReference type="STRING" id="688867.SAMN05660236_0797"/>
<sequence length="357" mass="39811">MIRINKILILFFAIGIISCKDDESPSLREKLEDRMQHYEQQGFSGSVLIAHKGDMLIRNGYAFSDKQKQIVNTTETIFDFGSLTKQFTGAAIVKAETLGLLTVEQTLADFFEDVPEDKTDITIHQLLTHSAGFEDGLGDDYDLVGKDEFLELAFESELQFEPGKSYEYSNAGYSLLGIIIEDVSGQSYESFLKTNLFNPAGMKATGYNLLKDNSFQDRVAVGYMNGDFDGKPTEKPWLEDGPAWHLRANGGILTTVEEMYTWIIALNEKKVFDNNALTKYLTPYVREGSASSYYSYGWVVDDSPLGKVYWHDGGNEIFSAVAFHFPESDTIIIIASNDSTVEASDLVNELVAIIATS</sequence>
<keyword evidence="5" id="KW-1185">Reference proteome</keyword>
<dbReference type="InterPro" id="IPR001466">
    <property type="entry name" value="Beta-lactam-related"/>
</dbReference>
<gene>
    <name evidence="4" type="ORF">SAMN05660236_0797</name>
</gene>
<dbReference type="EMBL" id="FUZU01000001">
    <property type="protein sequence ID" value="SKC46875.1"/>
    <property type="molecule type" value="Genomic_DNA"/>
</dbReference>
<evidence type="ECO:0000256" key="1">
    <source>
        <dbReference type="ARBA" id="ARBA00004370"/>
    </source>
</evidence>
<protein>
    <submittedName>
        <fullName evidence="4">CubicO group peptidase, beta-lactamase class C family</fullName>
    </submittedName>
</protein>
<evidence type="ECO:0000313" key="5">
    <source>
        <dbReference type="Proteomes" id="UP000190961"/>
    </source>
</evidence>
<reference evidence="4 5" key="1">
    <citation type="submission" date="2017-02" db="EMBL/GenBank/DDBJ databases">
        <authorList>
            <person name="Peterson S.W."/>
        </authorList>
    </citation>
    <scope>NUCLEOTIDE SEQUENCE [LARGE SCALE GENOMIC DNA]</scope>
    <source>
        <strain evidence="4 5">DSM 25262</strain>
    </source>
</reference>
<accession>A0A1T5J638</accession>
<dbReference type="InterPro" id="IPR012338">
    <property type="entry name" value="Beta-lactam/transpept-like"/>
</dbReference>
<organism evidence="4 5">
    <name type="scientific">Ohtaekwangia koreensis</name>
    <dbReference type="NCBI Taxonomy" id="688867"/>
    <lineage>
        <taxon>Bacteria</taxon>
        <taxon>Pseudomonadati</taxon>
        <taxon>Bacteroidota</taxon>
        <taxon>Cytophagia</taxon>
        <taxon>Cytophagales</taxon>
        <taxon>Fulvivirgaceae</taxon>
        <taxon>Ohtaekwangia</taxon>
    </lineage>
</organism>
<name>A0A1T5J638_9BACT</name>
<evidence type="ECO:0000313" key="4">
    <source>
        <dbReference type="EMBL" id="SKC46875.1"/>
    </source>
</evidence>